<keyword evidence="2" id="KW-1185">Reference proteome</keyword>
<proteinExistence type="predicted"/>
<evidence type="ECO:0008006" key="3">
    <source>
        <dbReference type="Google" id="ProtNLM"/>
    </source>
</evidence>
<protein>
    <recommendedName>
        <fullName evidence="3">ATP-grasp domain-containing protein</fullName>
    </recommendedName>
</protein>
<accession>A0A0L6W7B0</accession>
<dbReference type="Proteomes" id="UP000037175">
    <property type="component" value="Unassembled WGS sequence"/>
</dbReference>
<dbReference type="SUPFAM" id="SSF56059">
    <property type="entry name" value="Glutathione synthetase ATP-binding domain-like"/>
    <property type="match status" value="1"/>
</dbReference>
<dbReference type="AlphaFoldDB" id="A0A0L6W7B0"/>
<reference evidence="2" key="1">
    <citation type="submission" date="2015-07" db="EMBL/GenBank/DDBJ databases">
        <title>Complete Genome of Thermincola ferriacetica strain Z-0001T.</title>
        <authorList>
            <person name="Lusk B."/>
            <person name="Badalamenti J.P."/>
            <person name="Parameswaran P."/>
            <person name="Bond D.R."/>
            <person name="Torres C.I."/>
        </authorList>
    </citation>
    <scope>NUCLEOTIDE SEQUENCE [LARGE SCALE GENOMIC DNA]</scope>
    <source>
        <strain evidence="2">Z-0001</strain>
    </source>
</reference>
<name>A0A0L6W7B0_9FIRM</name>
<dbReference type="InterPro" id="IPR026838">
    <property type="entry name" value="YheC/D"/>
</dbReference>
<organism evidence="1 2">
    <name type="scientific">Thermincola ferriacetica</name>
    <dbReference type="NCBI Taxonomy" id="281456"/>
    <lineage>
        <taxon>Bacteria</taxon>
        <taxon>Bacillati</taxon>
        <taxon>Bacillota</taxon>
        <taxon>Clostridia</taxon>
        <taxon>Eubacteriales</taxon>
        <taxon>Thermincolaceae</taxon>
        <taxon>Thermincola</taxon>
    </lineage>
</organism>
<evidence type="ECO:0000313" key="2">
    <source>
        <dbReference type="Proteomes" id="UP000037175"/>
    </source>
</evidence>
<comment type="caution">
    <text evidence="1">The sequence shown here is derived from an EMBL/GenBank/DDBJ whole genome shotgun (WGS) entry which is preliminary data.</text>
</comment>
<gene>
    <name evidence="1" type="ORF">Tfer_0053</name>
</gene>
<dbReference type="Pfam" id="PF14398">
    <property type="entry name" value="ATPgrasp_YheCD"/>
    <property type="match status" value="1"/>
</dbReference>
<evidence type="ECO:0000313" key="1">
    <source>
        <dbReference type="EMBL" id="KNZ70984.1"/>
    </source>
</evidence>
<dbReference type="EMBL" id="LGTE01000001">
    <property type="protein sequence ID" value="KNZ70984.1"/>
    <property type="molecule type" value="Genomic_DNA"/>
</dbReference>
<dbReference type="RefSeq" id="WP_052216378.1">
    <property type="nucleotide sequence ID" value="NZ_LGTE01000001.1"/>
</dbReference>
<sequence length="360" mass="41835">MLKKGPSLAILSSLRPTSDLPFGGQTEPFLEIINIARKRGWNAFVITPEDIEWDNRSLLGYVPKESGLAWKQVPFPMPTVIYNRLPNRSIEQKDEYREILSKIKQAYGKRFFNPFFLNKWSIYRILASYRFTKNLLPETHKWSIENFRAMLQKYPALYIKPVDNSLGIGIFRITHEKEQNQIILWDANKNQTAFTHDNLIRAWSDLPFHNSPYLIQKGISLAQVDGRPFDFRVLYQKDKNGQWKKTGFAARIAGEGSITTHVMYGGCRAPGYHLLKQVFGKKHAQLLLNKLSRIGRIVPALIERALKEQFGEMEFDIGIDKKGKIWVFEVNSKPFKFDEPLIRAKSLVRLMHYVNYLVKT</sequence>